<comment type="domain">
    <text evidence="5">The N-terminal unstructured half of Pup provides a signal required to initiate unfolding and degradation by the proteasome but is not needed for pupylation, while the C-terminal helical half of Pup interacts with ARC to target proteins to the proteasome.</text>
</comment>
<evidence type="ECO:0000256" key="2">
    <source>
        <dbReference type="ARBA" id="ARBA00010616"/>
    </source>
</evidence>
<dbReference type="HAMAP" id="MF_02106">
    <property type="entry name" value="Pup"/>
    <property type="match status" value="1"/>
</dbReference>
<reference evidence="7" key="1">
    <citation type="submission" date="2022-10" db="EMBL/GenBank/DDBJ databases">
        <title>Whole-Genome Sequencing of Brachybacterium huguangmaarense BRM-3, Isolated from Betula schmidtii.</title>
        <authorList>
            <person name="Haam D."/>
        </authorList>
    </citation>
    <scope>NUCLEOTIDE SEQUENCE</scope>
    <source>
        <strain evidence="7">BRM-3</strain>
    </source>
</reference>
<dbReference type="Proteomes" id="UP001164305">
    <property type="component" value="Chromosome"/>
</dbReference>
<dbReference type="Pfam" id="PF05639">
    <property type="entry name" value="Pup"/>
    <property type="match status" value="1"/>
</dbReference>
<keyword evidence="8" id="KW-1185">Reference proteome</keyword>
<evidence type="ECO:0000256" key="5">
    <source>
        <dbReference type="HAMAP-Rule" id="MF_02106"/>
    </source>
</evidence>
<evidence type="ECO:0000256" key="6">
    <source>
        <dbReference type="SAM" id="MobiDB-lite"/>
    </source>
</evidence>
<comment type="subunit">
    <text evidence="5">Strongly interacts with the proteasome-associated ATPase ARC through a hydrophobic interface; the interacting region of Pup lies in its C-terminal half. There is one Pup binding site per ARC hexamer ring.</text>
</comment>
<comment type="PTM">
    <text evidence="5">Is modified by deamidation of its C-terminal glutamine to glutamate by the deamidase Dop, a prerequisite to the subsequent pupylation process.</text>
</comment>
<dbReference type="NCBIfam" id="TIGR03687">
    <property type="entry name" value="pupylate_cterm"/>
    <property type="match status" value="1"/>
</dbReference>
<comment type="pathway">
    <text evidence="1 5">Protein degradation; proteasomal Pup-dependent pathway.</text>
</comment>
<protein>
    <recommendedName>
        <fullName evidence="3 5">Prokaryotic ubiquitin-like protein Pup</fullName>
    </recommendedName>
    <alternativeName>
        <fullName evidence="4 5">Bacterial ubiquitin-like modifier</fullName>
    </alternativeName>
</protein>
<evidence type="ECO:0000256" key="3">
    <source>
        <dbReference type="ARBA" id="ARBA00016748"/>
    </source>
</evidence>
<proteinExistence type="inferred from homology"/>
<dbReference type="RefSeq" id="WP_263593515.1">
    <property type="nucleotide sequence ID" value="NZ_CP107020.1"/>
</dbReference>
<organism evidence="7 8">
    <name type="scientific">Brachybacterium huguangmaarense</name>
    <dbReference type="NCBI Taxonomy" id="1652028"/>
    <lineage>
        <taxon>Bacteria</taxon>
        <taxon>Bacillati</taxon>
        <taxon>Actinomycetota</taxon>
        <taxon>Actinomycetes</taxon>
        <taxon>Micrococcales</taxon>
        <taxon>Dermabacteraceae</taxon>
        <taxon>Brachybacterium</taxon>
    </lineage>
</organism>
<evidence type="ECO:0000313" key="7">
    <source>
        <dbReference type="EMBL" id="UYG16302.1"/>
    </source>
</evidence>
<name>A0ABY6FZI3_9MICO</name>
<comment type="similarity">
    <text evidence="2 5">Belongs to the prokaryotic ubiquitin-like protein family.</text>
</comment>
<evidence type="ECO:0000313" key="8">
    <source>
        <dbReference type="Proteomes" id="UP001164305"/>
    </source>
</evidence>
<evidence type="ECO:0000256" key="1">
    <source>
        <dbReference type="ARBA" id="ARBA00004707"/>
    </source>
</evidence>
<gene>
    <name evidence="5" type="primary">pup</name>
    <name evidence="7" type="ORF">BRM3_11895</name>
</gene>
<comment type="caution">
    <text evidence="5">Lacks conserved residue(s) required for the propagation of feature annotation.</text>
</comment>
<dbReference type="EMBL" id="CP107020">
    <property type="protein sequence ID" value="UYG16302.1"/>
    <property type="molecule type" value="Genomic_DNA"/>
</dbReference>
<comment type="function">
    <text evidence="5">Protein modifier that is covalently attached to lysine residues of substrate proteins, thereby targeting them for proteasomal degradation. The tagging system is termed pupylation.</text>
</comment>
<feature type="region of interest" description="Disordered" evidence="6">
    <location>
        <begin position="1"/>
        <end position="28"/>
    </location>
</feature>
<sequence length="62" mass="6375">MTQQSLNGPGPGDDEETGDLAAGAGQTFASAQASDDLLDEIDSVLESNAETFVRSFVQKGGQ</sequence>
<keyword evidence="5" id="KW-0833">Ubl conjugation pathway</keyword>
<feature type="modified residue" description="Deamidated glutamine" evidence="5">
    <location>
        <position position="62"/>
    </location>
</feature>
<evidence type="ECO:0000256" key="4">
    <source>
        <dbReference type="ARBA" id="ARBA00032321"/>
    </source>
</evidence>
<accession>A0ABY6FZI3</accession>
<feature type="cross-link" description="Isoglutamyl lysine isopeptide (Gln-Lys) (interchain with K-? in acceptor proteins)" evidence="5">
    <location>
        <position position="62"/>
    </location>
</feature>
<dbReference type="InterPro" id="IPR008515">
    <property type="entry name" value="Ubiquitin-like_Pup"/>
</dbReference>
<keyword evidence="5" id="KW-1017">Isopeptide bond</keyword>